<comment type="caution">
    <text evidence="3">The sequence shown here is derived from an EMBL/GenBank/DDBJ whole genome shotgun (WGS) entry which is preliminary data.</text>
</comment>
<feature type="transmembrane region" description="Helical" evidence="2">
    <location>
        <begin position="167"/>
        <end position="189"/>
    </location>
</feature>
<evidence type="ECO:0000313" key="4">
    <source>
        <dbReference type="Proteomes" id="UP001501666"/>
    </source>
</evidence>
<evidence type="ECO:0000256" key="1">
    <source>
        <dbReference type="SAM" id="MobiDB-lite"/>
    </source>
</evidence>
<keyword evidence="2" id="KW-0812">Transmembrane</keyword>
<organism evidence="3 4">
    <name type="scientific">Nonomuraea recticatena</name>
    <dbReference type="NCBI Taxonomy" id="46178"/>
    <lineage>
        <taxon>Bacteria</taxon>
        <taxon>Bacillati</taxon>
        <taxon>Actinomycetota</taxon>
        <taxon>Actinomycetes</taxon>
        <taxon>Streptosporangiales</taxon>
        <taxon>Streptosporangiaceae</taxon>
        <taxon>Nonomuraea</taxon>
    </lineage>
</organism>
<feature type="transmembrane region" description="Helical" evidence="2">
    <location>
        <begin position="12"/>
        <end position="38"/>
    </location>
</feature>
<reference evidence="4" key="1">
    <citation type="journal article" date="2019" name="Int. J. Syst. Evol. Microbiol.">
        <title>The Global Catalogue of Microorganisms (GCM) 10K type strain sequencing project: providing services to taxonomists for standard genome sequencing and annotation.</title>
        <authorList>
            <consortium name="The Broad Institute Genomics Platform"/>
            <consortium name="The Broad Institute Genome Sequencing Center for Infectious Disease"/>
            <person name="Wu L."/>
            <person name="Ma J."/>
        </authorList>
    </citation>
    <scope>NUCLEOTIDE SEQUENCE [LARGE SCALE GENOMIC DNA]</scope>
    <source>
        <strain evidence="4">JCM 6835</strain>
    </source>
</reference>
<dbReference type="RefSeq" id="WP_346150064.1">
    <property type="nucleotide sequence ID" value="NZ_BAAATE010000015.1"/>
</dbReference>
<dbReference type="EMBL" id="BAAATE010000015">
    <property type="protein sequence ID" value="GAA2673038.1"/>
    <property type="molecule type" value="Genomic_DNA"/>
</dbReference>
<evidence type="ECO:0000313" key="3">
    <source>
        <dbReference type="EMBL" id="GAA2673038.1"/>
    </source>
</evidence>
<dbReference type="Proteomes" id="UP001501666">
    <property type="component" value="Unassembled WGS sequence"/>
</dbReference>
<feature type="transmembrane region" description="Helical" evidence="2">
    <location>
        <begin position="201"/>
        <end position="222"/>
    </location>
</feature>
<feature type="region of interest" description="Disordered" evidence="1">
    <location>
        <begin position="230"/>
        <end position="263"/>
    </location>
</feature>
<feature type="transmembrane region" description="Helical" evidence="2">
    <location>
        <begin position="92"/>
        <end position="112"/>
    </location>
</feature>
<gene>
    <name evidence="3" type="ORF">GCM10010412_053310</name>
</gene>
<keyword evidence="4" id="KW-1185">Reference proteome</keyword>
<keyword evidence="2" id="KW-1133">Transmembrane helix</keyword>
<sequence length="263" mass="27257">MRQKSTRARPDTARAAPLLVCGVIAGPLFVVVFLITGATRAGYDPLRHPVSSLALGDLGWTQVATFVVAGALTVAFAVGLRRALRPFGGSTWGPVLVGVWGAGLIGAGVFVTDPISGYPQGTPGRLTQYGSAHAALHDVVSLLAFVALVAACFVFARRFAGWGSPLWAAYSAVTGIVFTGAFVLAGMGFEQTEGLVDVAGLFQRISITAGWCWLSLLALRLLRGQEIGDRAGGDGAGFPERYPPPRGKPPKGKTAESSGHGAP</sequence>
<feature type="transmembrane region" description="Helical" evidence="2">
    <location>
        <begin position="132"/>
        <end position="155"/>
    </location>
</feature>
<evidence type="ECO:0000256" key="2">
    <source>
        <dbReference type="SAM" id="Phobius"/>
    </source>
</evidence>
<proteinExistence type="predicted"/>
<protein>
    <submittedName>
        <fullName evidence="3">DUF998 domain-containing protein</fullName>
    </submittedName>
</protein>
<keyword evidence="2" id="KW-0472">Membrane</keyword>
<name>A0ABP6EPL4_9ACTN</name>
<accession>A0ABP6EPL4</accession>
<feature type="transmembrane region" description="Helical" evidence="2">
    <location>
        <begin position="58"/>
        <end position="80"/>
    </location>
</feature>
<dbReference type="Pfam" id="PF06197">
    <property type="entry name" value="DUF998"/>
    <property type="match status" value="1"/>
</dbReference>
<dbReference type="InterPro" id="IPR009339">
    <property type="entry name" value="DUF998"/>
</dbReference>